<feature type="domain" description="USP8 dimerisation" evidence="3">
    <location>
        <begin position="21"/>
        <end position="105"/>
    </location>
</feature>
<dbReference type="EMBL" id="BRXY01000123">
    <property type="protein sequence ID" value="GMH68177.1"/>
    <property type="molecule type" value="Genomic_DNA"/>
</dbReference>
<gene>
    <name evidence="4" type="ORF">TrST_g5419</name>
</gene>
<dbReference type="OrthoDB" id="195548at2759"/>
<evidence type="ECO:0000313" key="5">
    <source>
        <dbReference type="Proteomes" id="UP001165085"/>
    </source>
</evidence>
<protein>
    <recommendedName>
        <fullName evidence="3">USP8 dimerisation domain-containing protein</fullName>
    </recommendedName>
</protein>
<dbReference type="InterPro" id="IPR015063">
    <property type="entry name" value="USP8_dimer"/>
</dbReference>
<dbReference type="AlphaFoldDB" id="A0A9W7E6V1"/>
<keyword evidence="5" id="KW-1185">Reference proteome</keyword>
<dbReference type="Proteomes" id="UP001165085">
    <property type="component" value="Unassembled WGS sequence"/>
</dbReference>
<dbReference type="Gene3D" id="1.20.58.80">
    <property type="entry name" value="Phosphotransferase system, lactose/cellobiose-type IIA subunit"/>
    <property type="match status" value="1"/>
</dbReference>
<organism evidence="4 5">
    <name type="scientific">Triparma strigata</name>
    <dbReference type="NCBI Taxonomy" id="1606541"/>
    <lineage>
        <taxon>Eukaryota</taxon>
        <taxon>Sar</taxon>
        <taxon>Stramenopiles</taxon>
        <taxon>Ochrophyta</taxon>
        <taxon>Bolidophyceae</taxon>
        <taxon>Parmales</taxon>
        <taxon>Triparmaceae</taxon>
        <taxon>Triparma</taxon>
    </lineage>
</organism>
<evidence type="ECO:0000256" key="2">
    <source>
        <dbReference type="SAM" id="MobiDB-lite"/>
    </source>
</evidence>
<feature type="compositionally biased region" description="Pro residues" evidence="2">
    <location>
        <begin position="230"/>
        <end position="275"/>
    </location>
</feature>
<name>A0A9W7E6V1_9STRA</name>
<evidence type="ECO:0000256" key="1">
    <source>
        <dbReference type="SAM" id="Coils"/>
    </source>
</evidence>
<accession>A0A9W7E6V1</accession>
<dbReference type="PANTHER" id="PTHR12947">
    <property type="entry name" value="AMSH-LIKE PROTEASE"/>
    <property type="match status" value="1"/>
</dbReference>
<feature type="coiled-coil region" evidence="1">
    <location>
        <begin position="109"/>
        <end position="149"/>
    </location>
</feature>
<dbReference type="Pfam" id="PF08969">
    <property type="entry name" value="USP8_dimer"/>
    <property type="match status" value="1"/>
</dbReference>
<comment type="caution">
    <text evidence="4">The sequence shown here is derived from an EMBL/GenBank/DDBJ whole genome shotgun (WGS) entry which is preliminary data.</text>
</comment>
<evidence type="ECO:0000313" key="4">
    <source>
        <dbReference type="EMBL" id="GMH68177.1"/>
    </source>
</evidence>
<evidence type="ECO:0000259" key="3">
    <source>
        <dbReference type="Pfam" id="PF08969"/>
    </source>
</evidence>
<feature type="region of interest" description="Disordered" evidence="2">
    <location>
        <begin position="1"/>
        <end position="21"/>
    </location>
</feature>
<keyword evidence="1" id="KW-0175">Coiled coil</keyword>
<reference evidence="5" key="1">
    <citation type="journal article" date="2023" name="Commun. Biol.">
        <title>Genome analysis of Parmales, the sister group of diatoms, reveals the evolutionary specialization of diatoms from phago-mixotrophs to photoautotrophs.</title>
        <authorList>
            <person name="Ban H."/>
            <person name="Sato S."/>
            <person name="Yoshikawa S."/>
            <person name="Yamada K."/>
            <person name="Nakamura Y."/>
            <person name="Ichinomiya M."/>
            <person name="Sato N."/>
            <person name="Blanc-Mathieu R."/>
            <person name="Endo H."/>
            <person name="Kuwata A."/>
            <person name="Ogata H."/>
        </authorList>
    </citation>
    <scope>NUCLEOTIDE SEQUENCE [LARGE SCALE GENOMIC DNA]</scope>
    <source>
        <strain evidence="5">NIES 3701</strain>
    </source>
</reference>
<sequence length="519" mass="57727">MPSSSRPSDSRRSRLKSQIPSPVVSDHYPINNYYDLSSKLLTKFLDSSETSDLDAAYIFARRYMHLVTEVIPKHGYYNSSAFRSEKSSAKQNMKLVMEELEKIVDVMDVEEAAKREELEKKRREAARERERLEQEKKRIDDQAAAELELPSAPTFTPGTAPVFEVAKNLEETKISNESKYEGYGYDIPTAPTNDPSAPMTENEGSINLPPPSYEVVTSDSLASLTSYTPTAPPPPPPLSAPSHPPPSFSSLTPSPPAHHQPPPSKPLYPIPQKPAPITPMSQLKRIYTSSWISCKKSKKASVYALDTYQGRLSSYGKNSTNGCTVIAPLIAVEHLKSSGGVSDASIENVIDIKAGPHLINIRTKLGLSQHALIIPSDVHDHFVDEKVMRQDTFVGATGGNILDEEHVGELIKCLNDSGDKKSAAALFYHAHVICIVKMRVGKEVWYDLIDSLPFQHEGNKQGGARIRCKDAETLATCIRWYSSAKLTSSDIDFVDRNEWDENMCDFDPRVFQSFVWAEK</sequence>
<proteinExistence type="predicted"/>
<feature type="region of interest" description="Disordered" evidence="2">
    <location>
        <begin position="180"/>
        <end position="275"/>
    </location>
</feature>